<protein>
    <submittedName>
        <fullName evidence="1">Uncharacterized protein</fullName>
    </submittedName>
</protein>
<gene>
    <name evidence="1" type="ORF">RCOM_0529190</name>
</gene>
<dbReference type="FunCoup" id="B9SHC3">
    <property type="interactions" value="74"/>
</dbReference>
<dbReference type="InParanoid" id="B9SHC3"/>
<dbReference type="eggNOG" id="ENOG502S3S9">
    <property type="taxonomic scope" value="Eukaryota"/>
</dbReference>
<dbReference type="InterPro" id="IPR006476">
    <property type="entry name" value="CHP01589_pln"/>
</dbReference>
<keyword evidence="2" id="KW-1185">Reference proteome</keyword>
<reference evidence="2" key="1">
    <citation type="journal article" date="2010" name="Nat. Biotechnol.">
        <title>Draft genome sequence of the oilseed species Ricinus communis.</title>
        <authorList>
            <person name="Chan A.P."/>
            <person name="Crabtree J."/>
            <person name="Zhao Q."/>
            <person name="Lorenzi H."/>
            <person name="Orvis J."/>
            <person name="Puiu D."/>
            <person name="Melake-Berhan A."/>
            <person name="Jones K.M."/>
            <person name="Redman J."/>
            <person name="Chen G."/>
            <person name="Cahoon E.B."/>
            <person name="Gedil M."/>
            <person name="Stanke M."/>
            <person name="Haas B.J."/>
            <person name="Wortman J.R."/>
            <person name="Fraser-Liggett C.M."/>
            <person name="Ravel J."/>
            <person name="Rabinowicz P.D."/>
        </authorList>
    </citation>
    <scope>NUCLEOTIDE SEQUENCE [LARGE SCALE GENOMIC DNA]</scope>
    <source>
        <strain evidence="2">cv. Hale</strain>
    </source>
</reference>
<organism evidence="1 2">
    <name type="scientific">Ricinus communis</name>
    <name type="common">Castor bean</name>
    <dbReference type="NCBI Taxonomy" id="3988"/>
    <lineage>
        <taxon>Eukaryota</taxon>
        <taxon>Viridiplantae</taxon>
        <taxon>Streptophyta</taxon>
        <taxon>Embryophyta</taxon>
        <taxon>Tracheophyta</taxon>
        <taxon>Spermatophyta</taxon>
        <taxon>Magnoliopsida</taxon>
        <taxon>eudicotyledons</taxon>
        <taxon>Gunneridae</taxon>
        <taxon>Pentapetalae</taxon>
        <taxon>rosids</taxon>
        <taxon>fabids</taxon>
        <taxon>Malpighiales</taxon>
        <taxon>Euphorbiaceae</taxon>
        <taxon>Acalyphoideae</taxon>
        <taxon>Acalypheae</taxon>
        <taxon>Ricinus</taxon>
    </lineage>
</organism>
<sequence>MQQQQQMNEQRIPSNASYSFKWLWTRPRRRNFLKMYHSHQDHLLPCLHCHPHSYIRMVHHLIERCLLLHMSRDQCIQALAEHASIRPLVTLAVWRELEKENWDFFQAYSRSVPFRPFPRKAL</sequence>
<dbReference type="Pfam" id="PF09713">
    <property type="entry name" value="A_thal_3526"/>
    <property type="match status" value="1"/>
</dbReference>
<accession>B9SHC3</accession>
<proteinExistence type="predicted"/>
<evidence type="ECO:0000313" key="1">
    <source>
        <dbReference type="EMBL" id="EEF37030.1"/>
    </source>
</evidence>
<dbReference type="EMBL" id="EQ973961">
    <property type="protein sequence ID" value="EEF37030.1"/>
    <property type="molecule type" value="Genomic_DNA"/>
</dbReference>
<dbReference type="NCBIfam" id="TIGR01589">
    <property type="entry name" value="A_thal_3526"/>
    <property type="match status" value="1"/>
</dbReference>
<dbReference type="PANTHER" id="PTHR31871">
    <property type="entry name" value="OS02G0137100 PROTEIN"/>
    <property type="match status" value="1"/>
</dbReference>
<dbReference type="Proteomes" id="UP000008311">
    <property type="component" value="Unassembled WGS sequence"/>
</dbReference>
<dbReference type="AlphaFoldDB" id="B9SHC3"/>
<evidence type="ECO:0000313" key="2">
    <source>
        <dbReference type="Proteomes" id="UP000008311"/>
    </source>
</evidence>
<dbReference type="PANTHER" id="PTHR31871:SF5">
    <property type="entry name" value="TRANSMEMBRANE PROTEIN"/>
    <property type="match status" value="1"/>
</dbReference>
<name>B9SHC3_RICCO</name>